<keyword evidence="4" id="KW-1185">Reference proteome</keyword>
<feature type="transmembrane region" description="Helical" evidence="1">
    <location>
        <begin position="241"/>
        <end position="262"/>
    </location>
</feature>
<keyword evidence="1" id="KW-0812">Transmembrane</keyword>
<dbReference type="GO" id="GO:0020037">
    <property type="term" value="F:heme binding"/>
    <property type="evidence" value="ECO:0007669"/>
    <property type="project" value="InterPro"/>
</dbReference>
<dbReference type="GO" id="GO:0016787">
    <property type="term" value="F:hydrolase activity"/>
    <property type="evidence" value="ECO:0007669"/>
    <property type="project" value="UniProtKB-KW"/>
</dbReference>
<dbReference type="AlphaFoldDB" id="A0A1A9EV83"/>
<dbReference type="STRING" id="1821621.A8C75_02460"/>
<protein>
    <submittedName>
        <fullName evidence="3">Phosphohydrolase</fullName>
    </submittedName>
</protein>
<evidence type="ECO:0000313" key="3">
    <source>
        <dbReference type="EMBL" id="ANG61443.1"/>
    </source>
</evidence>
<feature type="transmembrane region" description="Helical" evidence="1">
    <location>
        <begin position="174"/>
        <end position="197"/>
    </location>
</feature>
<organism evidence="3 4">
    <name type="scientific">Marinobacterium aestuarii</name>
    <dbReference type="NCBI Taxonomy" id="1821621"/>
    <lineage>
        <taxon>Bacteria</taxon>
        <taxon>Pseudomonadati</taxon>
        <taxon>Pseudomonadota</taxon>
        <taxon>Gammaproteobacteria</taxon>
        <taxon>Oceanospirillales</taxon>
        <taxon>Oceanospirillaceae</taxon>
        <taxon>Marinobacterium</taxon>
    </lineage>
</organism>
<dbReference type="GO" id="GO:0005886">
    <property type="term" value="C:plasma membrane"/>
    <property type="evidence" value="ECO:0007669"/>
    <property type="project" value="TreeGrafter"/>
</dbReference>
<feature type="transmembrane region" description="Helical" evidence="1">
    <location>
        <begin position="6"/>
        <end position="23"/>
    </location>
</feature>
<sequence>MLPTSILVAVLFYLAATLLQWQVLQGQKRPARNLIRGLGLCGITVHALAVYLVVHQGPGLNLGFFSVGSQISWLLAALVLLSSSRQHIDNLFIGVFPLAIISLLTATLDPDTSLQRNYGPGLIAHILLSILAYSIFTLATLQALLLWRQNTALKQHHTRGLVASLPPLQTMERLLFEMLWTGIILLSASLVSGFFFVEDFFAQHLIHKTTLSILAWFVYAILLAGHSLLGWRSLRAIRWTIGGFIALMLAFFGSKLVLEFFLPG</sequence>
<evidence type="ECO:0000256" key="1">
    <source>
        <dbReference type="SAM" id="Phobius"/>
    </source>
</evidence>
<dbReference type="PANTHER" id="PTHR38034:SF1">
    <property type="entry name" value="INNER MEMBRANE PROTEIN YPJD"/>
    <property type="match status" value="1"/>
</dbReference>
<dbReference type="InterPro" id="IPR002541">
    <property type="entry name" value="Cyt_c_assembly"/>
</dbReference>
<dbReference type="OrthoDB" id="9780793at2"/>
<dbReference type="GO" id="GO:0017004">
    <property type="term" value="P:cytochrome complex assembly"/>
    <property type="evidence" value="ECO:0007669"/>
    <property type="project" value="InterPro"/>
</dbReference>
<dbReference type="PANTHER" id="PTHR38034">
    <property type="entry name" value="INNER MEMBRANE PROTEIN YPJD"/>
    <property type="match status" value="1"/>
</dbReference>
<keyword evidence="1" id="KW-0472">Membrane</keyword>
<proteinExistence type="predicted"/>
<evidence type="ECO:0000313" key="4">
    <source>
        <dbReference type="Proteomes" id="UP000078070"/>
    </source>
</evidence>
<dbReference type="KEGG" id="mars:A8C75_02460"/>
<feature type="transmembrane region" description="Helical" evidence="1">
    <location>
        <begin position="88"/>
        <end position="106"/>
    </location>
</feature>
<keyword evidence="3" id="KW-0378">Hydrolase</keyword>
<feature type="transmembrane region" description="Helical" evidence="1">
    <location>
        <begin position="209"/>
        <end position="229"/>
    </location>
</feature>
<evidence type="ECO:0000259" key="2">
    <source>
        <dbReference type="Pfam" id="PF01578"/>
    </source>
</evidence>
<feature type="transmembrane region" description="Helical" evidence="1">
    <location>
        <begin position="126"/>
        <end position="147"/>
    </location>
</feature>
<dbReference type="EMBL" id="CP015839">
    <property type="protein sequence ID" value="ANG61443.1"/>
    <property type="molecule type" value="Genomic_DNA"/>
</dbReference>
<keyword evidence="1" id="KW-1133">Transmembrane helix</keyword>
<name>A0A1A9EV83_9GAMM</name>
<dbReference type="Proteomes" id="UP000078070">
    <property type="component" value="Chromosome"/>
</dbReference>
<dbReference type="InterPro" id="IPR052372">
    <property type="entry name" value="YpjD/HemX"/>
</dbReference>
<reference evidence="4" key="1">
    <citation type="submission" date="2016-05" db="EMBL/GenBank/DDBJ databases">
        <authorList>
            <person name="Baek K."/>
            <person name="Yang S.-J."/>
        </authorList>
    </citation>
    <scope>NUCLEOTIDE SEQUENCE [LARGE SCALE GENOMIC DNA]</scope>
    <source>
        <strain evidence="4">ST58-10</strain>
    </source>
</reference>
<feature type="transmembrane region" description="Helical" evidence="1">
    <location>
        <begin position="60"/>
        <end position="81"/>
    </location>
</feature>
<dbReference type="Pfam" id="PF01578">
    <property type="entry name" value="Cytochrom_C_asm"/>
    <property type="match status" value="1"/>
</dbReference>
<dbReference type="RefSeq" id="WP_067377621.1">
    <property type="nucleotide sequence ID" value="NZ_CP015839.1"/>
</dbReference>
<feature type="transmembrane region" description="Helical" evidence="1">
    <location>
        <begin position="35"/>
        <end position="54"/>
    </location>
</feature>
<reference evidence="3 4" key="2">
    <citation type="journal article" date="2018" name="Int. J. Syst. Evol. Microbiol.">
        <title>Marinobacterium aestuarii sp. nov., a benzene-degrading marine bacterium isolated from estuary sediment.</title>
        <authorList>
            <person name="Bae S.S."/>
            <person name="Jung J."/>
            <person name="Chung D."/>
            <person name="Baek K."/>
        </authorList>
    </citation>
    <scope>NUCLEOTIDE SEQUENCE [LARGE SCALE GENOMIC DNA]</scope>
    <source>
        <strain evidence="3 4">ST58-10</strain>
    </source>
</reference>
<gene>
    <name evidence="3" type="ORF">A8C75_02460</name>
</gene>
<feature type="domain" description="Cytochrome c assembly protein" evidence="2">
    <location>
        <begin position="44"/>
        <end position="260"/>
    </location>
</feature>
<accession>A0A1A9EV83</accession>